<dbReference type="PANTHER" id="PTHR12280">
    <property type="entry name" value="PANTOTHENATE KINASE"/>
    <property type="match status" value="1"/>
</dbReference>
<gene>
    <name evidence="2" type="ORF">ZEAMMB73_Zm00001d044985</name>
</gene>
<dbReference type="Gene3D" id="3.30.420.40">
    <property type="match status" value="2"/>
</dbReference>
<dbReference type="InterPro" id="IPR004567">
    <property type="entry name" value="Type_II_PanK"/>
</dbReference>
<keyword evidence="2" id="KW-0808">Transferase</keyword>
<protein>
    <submittedName>
        <fullName evidence="2">Pantothenate kinase family protein</fullName>
    </submittedName>
</protein>
<dbReference type="GO" id="GO:0015937">
    <property type="term" value="P:coenzyme A biosynthetic process"/>
    <property type="evidence" value="ECO:0007669"/>
    <property type="project" value="InterPro"/>
</dbReference>
<dbReference type="GO" id="GO:0005524">
    <property type="term" value="F:ATP binding"/>
    <property type="evidence" value="ECO:0007669"/>
    <property type="project" value="InterPro"/>
</dbReference>
<dbReference type="GO" id="GO:0016301">
    <property type="term" value="F:kinase activity"/>
    <property type="evidence" value="ECO:0007669"/>
    <property type="project" value="UniProtKB-KW"/>
</dbReference>
<feature type="compositionally biased region" description="Basic and acidic residues" evidence="1">
    <location>
        <begin position="109"/>
        <end position="119"/>
    </location>
</feature>
<accession>A0A1D6NSP6</accession>
<keyword evidence="2" id="KW-0418">Kinase</keyword>
<evidence type="ECO:0000256" key="1">
    <source>
        <dbReference type="SAM" id="MobiDB-lite"/>
    </source>
</evidence>
<dbReference type="Pfam" id="PF03630">
    <property type="entry name" value="Fumble"/>
    <property type="match status" value="2"/>
</dbReference>
<organism evidence="2">
    <name type="scientific">Zea mays</name>
    <name type="common">Maize</name>
    <dbReference type="NCBI Taxonomy" id="4577"/>
    <lineage>
        <taxon>Eukaryota</taxon>
        <taxon>Viridiplantae</taxon>
        <taxon>Streptophyta</taxon>
        <taxon>Embryophyta</taxon>
        <taxon>Tracheophyta</taxon>
        <taxon>Spermatophyta</taxon>
        <taxon>Magnoliopsida</taxon>
        <taxon>Liliopsida</taxon>
        <taxon>Poales</taxon>
        <taxon>Poaceae</taxon>
        <taxon>PACMAD clade</taxon>
        <taxon>Panicoideae</taxon>
        <taxon>Andropogonodae</taxon>
        <taxon>Andropogoneae</taxon>
        <taxon>Tripsacinae</taxon>
        <taxon>Zea</taxon>
    </lineage>
</organism>
<dbReference type="SUPFAM" id="SSF53067">
    <property type="entry name" value="Actin-like ATPase domain"/>
    <property type="match status" value="1"/>
</dbReference>
<evidence type="ECO:0000313" key="2">
    <source>
        <dbReference type="EMBL" id="AQL01256.1"/>
    </source>
</evidence>
<dbReference type="AlphaFoldDB" id="A0A1D6NSP6"/>
<sequence>MGPNKIGALSVTGQYWVSSIFVVQYYCYQLMIVVHQIAFLVASLLGLRRVFFGGSYIRGHKSTMENISYAIDFWSQSQMQAVFLRHEGYLGALGALMSYGDPSGENLTLEEKEPHHESAPVDGTSADEESDSNIFPYLLVNIGSGVSMIEVLQYTASLSINFLYSSHVIC</sequence>
<dbReference type="EMBL" id="CM000785">
    <property type="protein sequence ID" value="AQL01256.1"/>
    <property type="molecule type" value="Genomic_DNA"/>
</dbReference>
<proteinExistence type="predicted"/>
<reference evidence="2" key="1">
    <citation type="submission" date="2015-12" db="EMBL/GenBank/DDBJ databases">
        <title>Update maize B73 reference genome by single molecule sequencing technologies.</title>
        <authorList>
            <consortium name="Maize Genome Sequencing Project"/>
            <person name="Ware D."/>
        </authorList>
    </citation>
    <scope>NUCLEOTIDE SEQUENCE</scope>
    <source>
        <tissue evidence="2">Seedling</tissue>
    </source>
</reference>
<name>A0A1D6NSP6_MAIZE</name>
<feature type="region of interest" description="Disordered" evidence="1">
    <location>
        <begin position="107"/>
        <end position="130"/>
    </location>
</feature>
<dbReference type="InterPro" id="IPR043129">
    <property type="entry name" value="ATPase_NBD"/>
</dbReference>
<dbReference type="PANTHER" id="PTHR12280:SF36">
    <property type="entry name" value="PANTOTHENATE KINASE 1"/>
    <property type="match status" value="1"/>
</dbReference>